<dbReference type="KEGG" id="palb:EJC50_03345"/>
<dbReference type="PROSITE" id="PS50850">
    <property type="entry name" value="MFS"/>
    <property type="match status" value="1"/>
</dbReference>
<organism evidence="10 11">
    <name type="scientific">Paenibacillus albus</name>
    <dbReference type="NCBI Taxonomy" id="2495582"/>
    <lineage>
        <taxon>Bacteria</taxon>
        <taxon>Bacillati</taxon>
        <taxon>Bacillota</taxon>
        <taxon>Bacilli</taxon>
        <taxon>Bacillales</taxon>
        <taxon>Paenibacillaceae</taxon>
        <taxon>Paenibacillus</taxon>
    </lineage>
</organism>
<evidence type="ECO:0000256" key="6">
    <source>
        <dbReference type="ARBA" id="ARBA00022989"/>
    </source>
</evidence>
<name>A0A3Q8X2A3_9BACL</name>
<feature type="transmembrane region" description="Helical" evidence="8">
    <location>
        <begin position="235"/>
        <end position="254"/>
    </location>
</feature>
<evidence type="ECO:0000256" key="1">
    <source>
        <dbReference type="ARBA" id="ARBA00004651"/>
    </source>
</evidence>
<dbReference type="InterPro" id="IPR020846">
    <property type="entry name" value="MFS_dom"/>
</dbReference>
<evidence type="ECO:0000256" key="5">
    <source>
        <dbReference type="ARBA" id="ARBA00022692"/>
    </source>
</evidence>
<keyword evidence="11" id="KW-1185">Reference proteome</keyword>
<dbReference type="EMBL" id="CP034437">
    <property type="protein sequence ID" value="AZN38817.1"/>
    <property type="molecule type" value="Genomic_DNA"/>
</dbReference>
<evidence type="ECO:0000256" key="3">
    <source>
        <dbReference type="ARBA" id="ARBA00022448"/>
    </source>
</evidence>
<gene>
    <name evidence="10" type="ORF">EJC50_03345</name>
</gene>
<dbReference type="SUPFAM" id="SSF103473">
    <property type="entry name" value="MFS general substrate transporter"/>
    <property type="match status" value="1"/>
</dbReference>
<protein>
    <submittedName>
        <fullName evidence="10">DHA2 family efflux MFS transporter permease subunit</fullName>
    </submittedName>
</protein>
<dbReference type="CDD" id="cd17503">
    <property type="entry name" value="MFS_LmrB_MDR_like"/>
    <property type="match status" value="1"/>
</dbReference>
<comment type="subcellular location">
    <subcellularLocation>
        <location evidence="1">Cell membrane</location>
        <topology evidence="1">Multi-pass membrane protein</topology>
    </subcellularLocation>
</comment>
<keyword evidence="4" id="KW-1003">Cell membrane</keyword>
<keyword evidence="6 8" id="KW-1133">Transmembrane helix</keyword>
<dbReference type="NCBIfam" id="TIGR00711">
    <property type="entry name" value="efflux_EmrB"/>
    <property type="match status" value="1"/>
</dbReference>
<feature type="transmembrane region" description="Helical" evidence="8">
    <location>
        <begin position="207"/>
        <end position="229"/>
    </location>
</feature>
<keyword evidence="3" id="KW-0813">Transport</keyword>
<evidence type="ECO:0000256" key="2">
    <source>
        <dbReference type="ARBA" id="ARBA00008537"/>
    </source>
</evidence>
<dbReference type="InterPro" id="IPR004638">
    <property type="entry name" value="EmrB-like"/>
</dbReference>
<dbReference type="GO" id="GO:0005886">
    <property type="term" value="C:plasma membrane"/>
    <property type="evidence" value="ECO:0007669"/>
    <property type="project" value="UniProtKB-SubCell"/>
</dbReference>
<keyword evidence="7 8" id="KW-0472">Membrane</keyword>
<evidence type="ECO:0000259" key="9">
    <source>
        <dbReference type="PROSITE" id="PS50850"/>
    </source>
</evidence>
<proteinExistence type="inferred from homology"/>
<dbReference type="InterPro" id="IPR011701">
    <property type="entry name" value="MFS"/>
</dbReference>
<dbReference type="AlphaFoldDB" id="A0A3Q8X2A3"/>
<feature type="transmembrane region" description="Helical" evidence="8">
    <location>
        <begin position="12"/>
        <end position="34"/>
    </location>
</feature>
<feature type="transmembrane region" description="Helical" evidence="8">
    <location>
        <begin position="334"/>
        <end position="356"/>
    </location>
</feature>
<dbReference type="PANTHER" id="PTHR42718">
    <property type="entry name" value="MAJOR FACILITATOR SUPERFAMILY MULTIDRUG TRANSPORTER MFSC"/>
    <property type="match status" value="1"/>
</dbReference>
<dbReference type="PRINTS" id="PR01036">
    <property type="entry name" value="TCRTETB"/>
</dbReference>
<dbReference type="RefSeq" id="WP_126012354.1">
    <property type="nucleotide sequence ID" value="NZ_CP034437.1"/>
</dbReference>
<dbReference type="PANTHER" id="PTHR42718:SF9">
    <property type="entry name" value="MAJOR FACILITATOR SUPERFAMILY MULTIDRUG TRANSPORTER MFSC"/>
    <property type="match status" value="1"/>
</dbReference>
<feature type="transmembrane region" description="Helical" evidence="8">
    <location>
        <begin position="438"/>
        <end position="462"/>
    </location>
</feature>
<reference evidence="11" key="1">
    <citation type="submission" date="2018-12" db="EMBL/GenBank/DDBJ databases">
        <title>Genome sequence of Peanibacillus sp.</title>
        <authorList>
            <person name="Subramani G."/>
            <person name="Srinivasan S."/>
            <person name="Kim M.K."/>
        </authorList>
    </citation>
    <scope>NUCLEOTIDE SEQUENCE [LARGE SCALE GENOMIC DNA]</scope>
    <source>
        <strain evidence="11">18JY67-1</strain>
    </source>
</reference>
<keyword evidence="5 8" id="KW-0812">Transmembrane</keyword>
<feature type="transmembrane region" description="Helical" evidence="8">
    <location>
        <begin position="168"/>
        <end position="187"/>
    </location>
</feature>
<evidence type="ECO:0000256" key="8">
    <source>
        <dbReference type="SAM" id="Phobius"/>
    </source>
</evidence>
<dbReference type="GO" id="GO:0022857">
    <property type="term" value="F:transmembrane transporter activity"/>
    <property type="evidence" value="ECO:0007669"/>
    <property type="project" value="InterPro"/>
</dbReference>
<accession>A0A3Q8X2A3</accession>
<comment type="similarity">
    <text evidence="2">Belongs to the major facilitator superfamily. EmrB family.</text>
</comment>
<dbReference type="Gene3D" id="1.20.1250.20">
    <property type="entry name" value="MFS general substrate transporter like domains"/>
    <property type="match status" value="2"/>
</dbReference>
<feature type="domain" description="Major facilitator superfamily (MFS) profile" evidence="9">
    <location>
        <begin position="16"/>
        <end position="466"/>
    </location>
</feature>
<sequence>MAAKEEDKIPRSLLTIAIVLVLGAIAPMLDGTMVNIALNDFSTAFHASLDHIQWIVTGYVLATGIAVPISGWLIQRFDGKKVYIAAQLIFLIGSITSGLSWNLASMIIFRLIQGFSAGLIIPLLTTLLIQVAGQERLGRLMSIVGMPIVLGPILGPVIGGVLVDYLSWHWIFFVNVPIVIITLYFIYKKLPSFPPANQHAKLDWFGILTLGGMSVSFIYGISAAAQMAGFNNTETITYIIVGALLTIIYVIYALRNEKSVIVPLNLFKHKSFTAAFCGLFLAGIGTNGPMLLLPLFFQNVRHDSIIVAALSLIPQGVGMLLVRPLIGKLIDRIGASIVVIISIAISLIGTIPFIWVDQSTNYWILALILLVRGIGVGGVAIPLMSDAYTGLAKVQIPQASVGTRIIQNIGGAFGSAVLATLVVSQMNHATPDVSHLTSAYQFGFLTASILMVLMIVPALFLTNKLTSKARAKQKGN</sequence>
<dbReference type="Pfam" id="PF07690">
    <property type="entry name" value="MFS_1"/>
    <property type="match status" value="1"/>
</dbReference>
<feature type="transmembrane region" description="Helical" evidence="8">
    <location>
        <begin position="54"/>
        <end position="75"/>
    </location>
</feature>
<dbReference type="InterPro" id="IPR036259">
    <property type="entry name" value="MFS_trans_sf"/>
</dbReference>
<dbReference type="OrthoDB" id="9816041at2"/>
<feature type="transmembrane region" description="Helical" evidence="8">
    <location>
        <begin position="362"/>
        <end position="384"/>
    </location>
</feature>
<evidence type="ECO:0000313" key="11">
    <source>
        <dbReference type="Proteomes" id="UP000272528"/>
    </source>
</evidence>
<feature type="transmembrane region" description="Helical" evidence="8">
    <location>
        <begin position="107"/>
        <end position="128"/>
    </location>
</feature>
<feature type="transmembrane region" description="Helical" evidence="8">
    <location>
        <begin position="140"/>
        <end position="162"/>
    </location>
</feature>
<feature type="transmembrane region" description="Helical" evidence="8">
    <location>
        <begin position="82"/>
        <end position="101"/>
    </location>
</feature>
<evidence type="ECO:0000256" key="4">
    <source>
        <dbReference type="ARBA" id="ARBA00022475"/>
    </source>
</evidence>
<evidence type="ECO:0000256" key="7">
    <source>
        <dbReference type="ARBA" id="ARBA00023136"/>
    </source>
</evidence>
<feature type="transmembrane region" description="Helical" evidence="8">
    <location>
        <begin position="304"/>
        <end position="322"/>
    </location>
</feature>
<evidence type="ECO:0000313" key="10">
    <source>
        <dbReference type="EMBL" id="AZN38817.1"/>
    </source>
</evidence>
<dbReference type="Proteomes" id="UP000272528">
    <property type="component" value="Chromosome"/>
</dbReference>
<feature type="transmembrane region" description="Helical" evidence="8">
    <location>
        <begin position="275"/>
        <end position="298"/>
    </location>
</feature>
<feature type="transmembrane region" description="Helical" evidence="8">
    <location>
        <begin position="405"/>
        <end position="426"/>
    </location>
</feature>